<evidence type="ECO:0000256" key="5">
    <source>
        <dbReference type="ARBA" id="ARBA00023186"/>
    </source>
</evidence>
<keyword evidence="8" id="KW-0472">Membrane</keyword>
<feature type="compositionally biased region" description="Low complexity" evidence="7">
    <location>
        <begin position="408"/>
        <end position="424"/>
    </location>
</feature>
<gene>
    <name evidence="9" type="ORF">QRT03_00250</name>
</gene>
<name>A0ABT7M2W7_9PSEU</name>
<evidence type="ECO:0000313" key="9">
    <source>
        <dbReference type="EMBL" id="MDL5154377.1"/>
    </source>
</evidence>
<evidence type="ECO:0000256" key="7">
    <source>
        <dbReference type="SAM" id="MobiDB-lite"/>
    </source>
</evidence>
<dbReference type="EMBL" id="JASVWF010000001">
    <property type="protein sequence ID" value="MDL5154377.1"/>
    <property type="molecule type" value="Genomic_DNA"/>
</dbReference>
<evidence type="ECO:0000256" key="2">
    <source>
        <dbReference type="ARBA" id="ARBA00022741"/>
    </source>
</evidence>
<keyword evidence="4" id="KW-0346">Stress response</keyword>
<dbReference type="Pfam" id="PF00012">
    <property type="entry name" value="HSP70"/>
    <property type="match status" value="2"/>
</dbReference>
<feature type="transmembrane region" description="Helical" evidence="8">
    <location>
        <begin position="539"/>
        <end position="561"/>
    </location>
</feature>
<keyword evidence="10" id="KW-1185">Reference proteome</keyword>
<dbReference type="PROSITE" id="PS01036">
    <property type="entry name" value="HSP70_3"/>
    <property type="match status" value="1"/>
</dbReference>
<dbReference type="Gene3D" id="3.30.420.40">
    <property type="match status" value="2"/>
</dbReference>
<evidence type="ECO:0000256" key="6">
    <source>
        <dbReference type="RuleBase" id="RU003322"/>
    </source>
</evidence>
<keyword evidence="8" id="KW-0812">Transmembrane</keyword>
<feature type="compositionally biased region" description="Gly residues" evidence="7">
    <location>
        <begin position="598"/>
        <end position="634"/>
    </location>
</feature>
<evidence type="ECO:0000256" key="8">
    <source>
        <dbReference type="SAM" id="Phobius"/>
    </source>
</evidence>
<evidence type="ECO:0000256" key="1">
    <source>
        <dbReference type="ARBA" id="ARBA00007381"/>
    </source>
</evidence>
<dbReference type="SUPFAM" id="SSF53067">
    <property type="entry name" value="Actin-like ATPase domain"/>
    <property type="match status" value="2"/>
</dbReference>
<proteinExistence type="inferred from homology"/>
<dbReference type="RefSeq" id="WP_286050409.1">
    <property type="nucleotide sequence ID" value="NZ_JASVWF010000001.1"/>
</dbReference>
<dbReference type="Proteomes" id="UP001231924">
    <property type="component" value="Unassembled WGS sequence"/>
</dbReference>
<evidence type="ECO:0000256" key="4">
    <source>
        <dbReference type="ARBA" id="ARBA00023016"/>
    </source>
</evidence>
<evidence type="ECO:0000313" key="10">
    <source>
        <dbReference type="Proteomes" id="UP001231924"/>
    </source>
</evidence>
<dbReference type="InterPro" id="IPR018181">
    <property type="entry name" value="Heat_shock_70_CS"/>
</dbReference>
<dbReference type="PANTHER" id="PTHR19375">
    <property type="entry name" value="HEAT SHOCK PROTEIN 70KDA"/>
    <property type="match status" value="1"/>
</dbReference>
<keyword evidence="2 6" id="KW-0547">Nucleotide-binding</keyword>
<evidence type="ECO:0000256" key="3">
    <source>
        <dbReference type="ARBA" id="ARBA00022840"/>
    </source>
</evidence>
<dbReference type="Gene3D" id="3.90.640.10">
    <property type="entry name" value="Actin, Chain A, domain 4"/>
    <property type="match status" value="1"/>
</dbReference>
<organism evidence="9 10">
    <name type="scientific">Actinomycetospora termitidis</name>
    <dbReference type="NCBI Taxonomy" id="3053470"/>
    <lineage>
        <taxon>Bacteria</taxon>
        <taxon>Bacillati</taxon>
        <taxon>Actinomycetota</taxon>
        <taxon>Actinomycetes</taxon>
        <taxon>Pseudonocardiales</taxon>
        <taxon>Pseudonocardiaceae</taxon>
        <taxon>Actinomycetospora</taxon>
    </lineage>
</organism>
<dbReference type="InterPro" id="IPR043129">
    <property type="entry name" value="ATPase_NBD"/>
</dbReference>
<keyword evidence="3 6" id="KW-0067">ATP-binding</keyword>
<sequence>MSTYRLGIDLGTTYTAAAVCRRSGDGWSEPEIVALGSRSASVSSVLYLGAAGEVLVGEAAERRAHTEPERVVRQFKRRVGDDVPLVVGDAVHTAHALAARLARWVVDKVAEREGGPADTVAVTHPASWGDHKRELLAGALREVGLTGTTFLPEPQAAAVAYAAKERVETGSAVAVYDLGGGTFDAAVVRKSAGGFELPGRAEGIEQLGGVDFDDRVLDHARAGIGAAFDELDPEDPDVQSAVRRLRQECVEAKEALSADTEVTIPVMLPSVRTNVRLTRHEFESMIRSSLDHTVDALTRTVSSAGLSADDLQAVLLVGGSSRIPLVAQMVSEALGRPVAVDADPKTSIAVGAVLTVAPRAAAPARSAARAASTDVPNAAAAAAATSTMPQGAAPARSTGPSSGLLDLRSAASTPTPSRPTRTGPPSTPVPATGPGSSRFPAVGEGRTTRITTGPGSGRMPAAPIAPAGSRSGPGSGYFAAPQGPAPASTPFRSPAADDRTTVTPGGRTPPRPPVAAPAALREEPAAEQPETVPRSRTRLLVTVAAAVVVVAAATTGGVVYARNASVSATVVPPAPTTSEVVPAVVAPPAAVVEDPSTGGTGSSGGTGGSAGSRGGSSSGGSGSSSGGSSGGGHHGSTTTTTKPTWKPEGTPEPSNVPTPDNDAGSGSGS</sequence>
<feature type="region of interest" description="Disordered" evidence="7">
    <location>
        <begin position="591"/>
        <end position="669"/>
    </location>
</feature>
<reference evidence="9 10" key="1">
    <citation type="submission" date="2023-06" db="EMBL/GenBank/DDBJ databases">
        <title>Actinomycetospora Odt1-22.</title>
        <authorList>
            <person name="Supong K."/>
        </authorList>
    </citation>
    <scope>NUCLEOTIDE SEQUENCE [LARGE SCALE GENOMIC DNA]</scope>
    <source>
        <strain evidence="9 10">Odt1-22</strain>
    </source>
</reference>
<comment type="similarity">
    <text evidence="1 6">Belongs to the heat shock protein 70 family.</text>
</comment>
<keyword evidence="5" id="KW-0143">Chaperone</keyword>
<protein>
    <submittedName>
        <fullName evidence="9">Hsp70 family protein</fullName>
    </submittedName>
</protein>
<comment type="caution">
    <text evidence="9">The sequence shown here is derived from an EMBL/GenBank/DDBJ whole genome shotgun (WGS) entry which is preliminary data.</text>
</comment>
<accession>A0ABT7M2W7</accession>
<dbReference type="InterPro" id="IPR013126">
    <property type="entry name" value="Hsp_70_fam"/>
</dbReference>
<dbReference type="PRINTS" id="PR00301">
    <property type="entry name" value="HEATSHOCK70"/>
</dbReference>
<feature type="compositionally biased region" description="Low complexity" evidence="7">
    <location>
        <begin position="460"/>
        <end position="472"/>
    </location>
</feature>
<keyword evidence="8" id="KW-1133">Transmembrane helix</keyword>
<feature type="region of interest" description="Disordered" evidence="7">
    <location>
        <begin position="381"/>
        <end position="534"/>
    </location>
</feature>